<dbReference type="EC" id="3.5.4.2" evidence="2"/>
<name>A0A9X4H0J1_9FIRM</name>
<dbReference type="InterPro" id="IPR011059">
    <property type="entry name" value="Metal-dep_hydrolase_composite"/>
</dbReference>
<dbReference type="SUPFAM" id="SSF51556">
    <property type="entry name" value="Metallo-dependent hydrolases"/>
    <property type="match status" value="1"/>
</dbReference>
<comment type="caution">
    <text evidence="7">The sequence shown here is derived from an EMBL/GenBank/DDBJ whole genome shotgun (WGS) entry which is preliminary data.</text>
</comment>
<evidence type="ECO:0000256" key="3">
    <source>
        <dbReference type="ARBA" id="ARBA00022801"/>
    </source>
</evidence>
<proteinExistence type="inferred from homology"/>
<evidence type="ECO:0000256" key="4">
    <source>
        <dbReference type="ARBA" id="ARBA00047720"/>
    </source>
</evidence>
<dbReference type="GO" id="GO:0000034">
    <property type="term" value="F:adenine deaminase activity"/>
    <property type="evidence" value="ECO:0007669"/>
    <property type="project" value="UniProtKB-EC"/>
</dbReference>
<dbReference type="PANTHER" id="PTHR11113:SF6">
    <property type="entry name" value="ADENINE DEAMINASE YERA-RELATED"/>
    <property type="match status" value="1"/>
</dbReference>
<dbReference type="Gene3D" id="3.20.20.140">
    <property type="entry name" value="Metal-dependent hydrolases"/>
    <property type="match status" value="1"/>
</dbReference>
<gene>
    <name evidence="7" type="ORF">L7E55_16230</name>
</gene>
<dbReference type="Pfam" id="PF13382">
    <property type="entry name" value="Adenine_deam_C"/>
    <property type="match status" value="1"/>
</dbReference>
<dbReference type="AlphaFoldDB" id="A0A9X4H0J1"/>
<protein>
    <recommendedName>
        <fullName evidence="2">adenine deaminase</fullName>
        <ecNumber evidence="2">3.5.4.2</ecNumber>
    </recommendedName>
</protein>
<dbReference type="Proteomes" id="UP001154312">
    <property type="component" value="Unassembled WGS sequence"/>
</dbReference>
<reference evidence="7" key="1">
    <citation type="submission" date="2022-02" db="EMBL/GenBank/DDBJ databases">
        <authorList>
            <person name="Leng L."/>
        </authorList>
    </citation>
    <scope>NUCLEOTIDE SEQUENCE</scope>
    <source>
        <strain evidence="7">JI</strain>
    </source>
</reference>
<dbReference type="SUPFAM" id="SSF51338">
    <property type="entry name" value="Composite domain of metallo-dependent hydrolases"/>
    <property type="match status" value="1"/>
</dbReference>
<evidence type="ECO:0000256" key="1">
    <source>
        <dbReference type="ARBA" id="ARBA00006773"/>
    </source>
</evidence>
<feature type="domain" description="Adenine deaminase C-terminal" evidence="6">
    <location>
        <begin position="412"/>
        <end position="572"/>
    </location>
</feature>
<dbReference type="InterPro" id="IPR026912">
    <property type="entry name" value="Adenine_deam_C"/>
</dbReference>
<dbReference type="Gene3D" id="2.30.40.10">
    <property type="entry name" value="Urease, subunit C, domain 1"/>
    <property type="match status" value="1"/>
</dbReference>
<evidence type="ECO:0000256" key="2">
    <source>
        <dbReference type="ARBA" id="ARBA00012782"/>
    </source>
</evidence>
<comment type="similarity">
    <text evidence="1">Belongs to the metallo-dependent hydrolases superfamily. Adenine deaminase family.</text>
</comment>
<comment type="catalytic activity">
    <reaction evidence="4">
        <text>adenine + H2O + H(+) = hypoxanthine + NH4(+)</text>
        <dbReference type="Rhea" id="RHEA:23688"/>
        <dbReference type="ChEBI" id="CHEBI:15377"/>
        <dbReference type="ChEBI" id="CHEBI:15378"/>
        <dbReference type="ChEBI" id="CHEBI:16708"/>
        <dbReference type="ChEBI" id="CHEBI:17368"/>
        <dbReference type="ChEBI" id="CHEBI:28938"/>
        <dbReference type="EC" id="3.5.4.2"/>
    </reaction>
</comment>
<dbReference type="InterPro" id="IPR006680">
    <property type="entry name" value="Amidohydro-rel"/>
</dbReference>
<organism evidence="7 8">
    <name type="scientific">Pelotomaculum isophthalicicum JI</name>
    <dbReference type="NCBI Taxonomy" id="947010"/>
    <lineage>
        <taxon>Bacteria</taxon>
        <taxon>Bacillati</taxon>
        <taxon>Bacillota</taxon>
        <taxon>Clostridia</taxon>
        <taxon>Eubacteriales</taxon>
        <taxon>Desulfotomaculaceae</taxon>
        <taxon>Pelotomaculum</taxon>
    </lineage>
</organism>
<feature type="domain" description="Amidohydrolase-related" evidence="5">
    <location>
        <begin position="73"/>
        <end position="357"/>
    </location>
</feature>
<keyword evidence="8" id="KW-1185">Reference proteome</keyword>
<dbReference type="PANTHER" id="PTHR11113">
    <property type="entry name" value="N-ACETYLGLUCOSAMINE-6-PHOSPHATE DEACETYLASE"/>
    <property type="match status" value="1"/>
</dbReference>
<sequence length="584" mass="64908">MPSAVKGFQELLNVSAGRQEASYYLKGGSLINVLSGEIYLANIAIWQDKIAYVGKSEKMVGANTTVVDARGFYLCPALIEPHCHPWEIYNPVNLAEASLLRGITTIVCDNLFFFVYLGTKGFLKMMDLLDNLPARIYWMARVIHQSPDINEEHIFSIANLEELFSDPRIIKIGEINRWPLIVKGDYSLLEKIILASASHKGFEGHTAGCSYDHLNVIAAAGAESCHESITAEDVAQRLRLGFWTMLRHSSLRPDLPELLRAITEMRLPTNRMLFTTDGSRPSFIAREGLIDGMLRMAVRAGVNPVTALQMSTINPATYLGVEKDLGSIAPGRQADILLLPDLEEFTPHMVLSKGKIVAIDGKLSVELTAPDWGEMGFRTELPRSDLLSDPSLYGVPSSDEKVFPVINFVSAVITKQQDRLLKPRDGLLEREDDLLYCTLIDRFGKWVTNGFVSGLGQFEAIASTYNSSYNLLVLGMDRSSMALAASKVTEMNGGIVLVKNGHVSFRMPLKIGGMASVRSFSIIVSEMKYLEDEVRKCGYHYNDFFYTMLFLVCDFLPGLRITASGIIDVKKQQILVPAQKLLLY</sequence>
<evidence type="ECO:0000259" key="6">
    <source>
        <dbReference type="Pfam" id="PF13382"/>
    </source>
</evidence>
<evidence type="ECO:0000259" key="5">
    <source>
        <dbReference type="Pfam" id="PF01979"/>
    </source>
</evidence>
<dbReference type="EMBL" id="JAKOAV010000048">
    <property type="protein sequence ID" value="MDF9409875.1"/>
    <property type="molecule type" value="Genomic_DNA"/>
</dbReference>
<accession>A0A9X4H0J1</accession>
<dbReference type="RefSeq" id="WP_277445394.1">
    <property type="nucleotide sequence ID" value="NZ_JAKOAV010000048.1"/>
</dbReference>
<keyword evidence="3" id="KW-0378">Hydrolase</keyword>
<dbReference type="InterPro" id="IPR032466">
    <property type="entry name" value="Metal_Hydrolase"/>
</dbReference>
<dbReference type="Pfam" id="PF01979">
    <property type="entry name" value="Amidohydro_1"/>
    <property type="match status" value="1"/>
</dbReference>
<evidence type="ECO:0000313" key="8">
    <source>
        <dbReference type="Proteomes" id="UP001154312"/>
    </source>
</evidence>
<evidence type="ECO:0000313" key="7">
    <source>
        <dbReference type="EMBL" id="MDF9409875.1"/>
    </source>
</evidence>